<evidence type="ECO:0000313" key="7">
    <source>
        <dbReference type="EMBL" id="WUX41946.1"/>
    </source>
</evidence>
<dbReference type="PROSITE" id="PS00678">
    <property type="entry name" value="WD_REPEATS_1"/>
    <property type="match status" value="1"/>
</dbReference>
<sequence length="1514" mass="162571">MTEEHVPSTFHRRLVVIAVSDYDNGTLADREAFRAGISAQVSVVEHWWAGARLEAERRFTPAAPPKPLLSVHDLRCFLIDQDLADADDDEALVIYITGHGLAPRGRQHFLQLPDTDENRPLGTAFPTAELIATALDSRAGHVLVMVDSCFSGRLTHELQDTLKALEEDRRALGSLVVLTAGNEDARPRLQAFTSLLAAVRAHCEDQTNGYARSHLSWEDFHAIRAAVWDHTTMADTHRIWPPGDSVSLQLAARALSPCLPNPGYTDTALLEDARSQVGWNRADLDEYWISRATGQMTGSSPGWYFTGRAALVSRMIEFLDGDDGVLIVTGSAGSGKSALLARLVTLSDPRFRADDAYRPVLDAIPEHLQVPEGAVDAAVLARNTDPHELSAALYETLTGVPTPAGHDPIEELRVYVRAFMLGSGRPLTVVIDGIDEARNPRRIITDVLRPLASLRADGQNLIRLLLGIRSPAPASPDSSSATPASPTGSDLLALLQRATDAGPVVRTDALTAQDDIAAYTASLLHADPQAGSRLLTHDDERISRVATAVAEEVVPSFLDARLAAQQLHARTLLPQPTDLAWRRQLRQGTHELLRQDLADVALHGDATPEELLAVLRATAFAQGAGLPWADIWPAAVNALHPTCDDAAATIRQVVRDSRLTGYLTTAQEDGRTVYRPIHERVSETLRTAPHTLLALTDTPTEGGTGTADTTPTHRQLAQAFARLLPRAPERPPHPYLRRHLITHAALGNAVDDGHIPAHFLPWATRDNVRGSLGLPITATDRIRHLAAWARIEPFVGDAPPASRADSLALAQHTGSTQAHTPTRHPQLRPHFNHLHLPTNILAGTPANPYALTTFRTTDDSVVLAAADERGDLTLWDPLSGSPFGTALGGLGPHARALTVLEDGRRPGEPSLIVGTDRGLWQCDPQTGEAALLLEGRIRAVAIVSDGARRQGRRSAYGWPLLAVATTEDLLLMDPTTGHIQTRRPLHSIGRLQRELDFGRRYRGPLVHALAVIPVPGAGPLLAIAQDGSYVPVVDALTFDDIGELPCAGRGASAVVGFATRGDEPRLIVASRSTKSVRIWNPLTRVQQAHQPIRQAVASLALHPGPHGDPLLVTGSSVDGALHVFDTDTGVLVRQLPAEHTKMVRGLTVFTGAQGQPLLASASFDRTIRLWDLQAPQADDDNDHPSADQVALLPHPSGPPTLISGGRAGEITVRSVQTGQETHSLTPPDDRPYKDVTALTVLEPTRDTTARIAIGYADGSVDLTTEDGARRVLLGSYYSNSRVRALAHFPHPDTGQPFLAAAISDSRVEYLGVDDDAPHLPTLRAEATVRALAVLPDTGSPLVAIATTRAVRLLHPGREPHMGLPQRIGAVRSLTCLTTADGHLLATGGSDGVIRLWNPFAARRETHPPLTGHQGPVTALAALPHPDIDRHMLVSACSDDTSIRVWDHHTGQEVLRLVTGAPITSLAVLPASSANHNTVPVVIVGSPTGTAAVTVHLQSPRGGTLLEDGAVKREV</sequence>
<organism evidence="6 8">
    <name type="scientific">Streptomyces anulatus</name>
    <name type="common">Streptomyces chrysomallus</name>
    <dbReference type="NCBI Taxonomy" id="1892"/>
    <lineage>
        <taxon>Bacteria</taxon>
        <taxon>Bacillati</taxon>
        <taxon>Actinomycetota</taxon>
        <taxon>Actinomycetes</taxon>
        <taxon>Kitasatosporales</taxon>
        <taxon>Streptomycetaceae</taxon>
        <taxon>Streptomyces</taxon>
    </lineage>
</organism>
<dbReference type="InterPro" id="IPR027417">
    <property type="entry name" value="P-loop_NTPase"/>
</dbReference>
<dbReference type="Gene3D" id="2.130.10.10">
    <property type="entry name" value="YVTN repeat-like/Quinoprotein amine dehydrogenase"/>
    <property type="match status" value="3"/>
</dbReference>
<dbReference type="SUPFAM" id="SSF52540">
    <property type="entry name" value="P-loop containing nucleoside triphosphate hydrolases"/>
    <property type="match status" value="1"/>
</dbReference>
<dbReference type="EMBL" id="CP109491">
    <property type="protein sequence ID" value="WUX34717.1"/>
    <property type="molecule type" value="Genomic_DNA"/>
</dbReference>
<gene>
    <name evidence="6" type="ORF">OG367_00045</name>
    <name evidence="7" type="ORF">OG367_39575</name>
</gene>
<dbReference type="InterPro" id="IPR001680">
    <property type="entry name" value="WD40_rpt"/>
</dbReference>
<feature type="domain" description="Orc1-like AAA ATPase" evidence="5">
    <location>
        <begin position="305"/>
        <end position="441"/>
    </location>
</feature>
<dbReference type="Proteomes" id="UP001431926">
    <property type="component" value="Chromosome"/>
</dbReference>
<evidence type="ECO:0000256" key="3">
    <source>
        <dbReference type="PROSITE-ProRule" id="PRU00221"/>
    </source>
</evidence>
<feature type="region of interest" description="Disordered" evidence="4">
    <location>
        <begin position="810"/>
        <end position="829"/>
    </location>
</feature>
<dbReference type="Pfam" id="PF00400">
    <property type="entry name" value="WD40"/>
    <property type="match status" value="3"/>
</dbReference>
<dbReference type="SUPFAM" id="SSF50998">
    <property type="entry name" value="Quinoprotein alcohol dehydrogenase-like"/>
    <property type="match status" value="1"/>
</dbReference>
<feature type="repeat" description="WD" evidence="3">
    <location>
        <begin position="1380"/>
        <end position="1397"/>
    </location>
</feature>
<dbReference type="PANTHER" id="PTHR19855">
    <property type="entry name" value="WD40 REPEAT PROTEIN 12, 37"/>
    <property type="match status" value="1"/>
</dbReference>
<keyword evidence="2" id="KW-0677">Repeat</keyword>
<feature type="repeat" description="WD" evidence="3">
    <location>
        <begin position="1409"/>
        <end position="1455"/>
    </location>
</feature>
<proteinExistence type="predicted"/>
<evidence type="ECO:0000313" key="8">
    <source>
        <dbReference type="Proteomes" id="UP001431926"/>
    </source>
</evidence>
<accession>A0ABZ1ZAP0</accession>
<dbReference type="InterPro" id="IPR019775">
    <property type="entry name" value="WD40_repeat_CS"/>
</dbReference>
<dbReference type="InterPro" id="IPR041664">
    <property type="entry name" value="AAA_16"/>
</dbReference>
<dbReference type="InterPro" id="IPR011047">
    <property type="entry name" value="Quinoprotein_ADH-like_sf"/>
</dbReference>
<evidence type="ECO:0000259" key="5">
    <source>
        <dbReference type="Pfam" id="PF13191"/>
    </source>
</evidence>
<dbReference type="PANTHER" id="PTHR19855:SF11">
    <property type="entry name" value="RIBOSOME BIOGENESIS PROTEIN WDR12"/>
    <property type="match status" value="1"/>
</dbReference>
<dbReference type="SUPFAM" id="SSF50978">
    <property type="entry name" value="WD40 repeat-like"/>
    <property type="match status" value="1"/>
</dbReference>
<feature type="repeat" description="WD" evidence="3">
    <location>
        <begin position="1157"/>
        <end position="1180"/>
    </location>
</feature>
<keyword evidence="1 3" id="KW-0853">WD repeat</keyword>
<reference evidence="6" key="1">
    <citation type="submission" date="2022-10" db="EMBL/GenBank/DDBJ databases">
        <title>The complete genomes of actinobacterial strains from the NBC collection.</title>
        <authorList>
            <person name="Joergensen T.S."/>
            <person name="Alvarez Arevalo M."/>
            <person name="Sterndorff E.B."/>
            <person name="Faurdal D."/>
            <person name="Vuksanovic O."/>
            <person name="Mourched A.-S."/>
            <person name="Charusanti P."/>
            <person name="Shaw S."/>
            <person name="Blin K."/>
            <person name="Weber T."/>
        </authorList>
    </citation>
    <scope>NUCLEOTIDE SEQUENCE</scope>
    <source>
        <strain evidence="6">NBC_01436</strain>
    </source>
</reference>
<dbReference type="SMART" id="SM00320">
    <property type="entry name" value="WD40"/>
    <property type="match status" value="7"/>
</dbReference>
<dbReference type="InterPro" id="IPR015943">
    <property type="entry name" value="WD40/YVTN_repeat-like_dom_sf"/>
</dbReference>
<evidence type="ECO:0000313" key="6">
    <source>
        <dbReference type="EMBL" id="WUX34717.1"/>
    </source>
</evidence>
<evidence type="ECO:0000256" key="2">
    <source>
        <dbReference type="ARBA" id="ARBA00022737"/>
    </source>
</evidence>
<keyword evidence="8" id="KW-1185">Reference proteome</keyword>
<dbReference type="PROSITE" id="PS50082">
    <property type="entry name" value="WD_REPEATS_2"/>
    <property type="match status" value="3"/>
</dbReference>
<dbReference type="RefSeq" id="WP_329353784.1">
    <property type="nucleotide sequence ID" value="NZ_CP109490.1"/>
</dbReference>
<dbReference type="InterPro" id="IPR036322">
    <property type="entry name" value="WD40_repeat_dom_sf"/>
</dbReference>
<evidence type="ECO:0000256" key="4">
    <source>
        <dbReference type="SAM" id="MobiDB-lite"/>
    </source>
</evidence>
<dbReference type="EMBL" id="CP109491">
    <property type="protein sequence ID" value="WUX41946.1"/>
    <property type="molecule type" value="Genomic_DNA"/>
</dbReference>
<name>A0ABZ1ZAP0_STRAQ</name>
<protein>
    <recommendedName>
        <fullName evidence="5">Orc1-like AAA ATPase domain-containing protein</fullName>
    </recommendedName>
</protein>
<dbReference type="Pfam" id="PF13191">
    <property type="entry name" value="AAA_16"/>
    <property type="match status" value="1"/>
</dbReference>
<evidence type="ECO:0000256" key="1">
    <source>
        <dbReference type="ARBA" id="ARBA00022574"/>
    </source>
</evidence>